<reference evidence="2 3" key="1">
    <citation type="submission" date="2023-08" db="EMBL/GenBank/DDBJ databases">
        <title>Black Yeasts Isolated from many extreme environments.</title>
        <authorList>
            <person name="Coleine C."/>
            <person name="Stajich J.E."/>
            <person name="Selbmann L."/>
        </authorList>
    </citation>
    <scope>NUCLEOTIDE SEQUENCE [LARGE SCALE GENOMIC DNA]</scope>
    <source>
        <strain evidence="2 3">CCFEE 5792</strain>
    </source>
</reference>
<proteinExistence type="predicted"/>
<dbReference type="CDD" id="cd06262">
    <property type="entry name" value="metallo-hydrolase-like_MBL-fold"/>
    <property type="match status" value="1"/>
</dbReference>
<comment type="caution">
    <text evidence="2">The sequence shown here is derived from an EMBL/GenBank/DDBJ whole genome shotgun (WGS) entry which is preliminary data.</text>
</comment>
<evidence type="ECO:0000313" key="2">
    <source>
        <dbReference type="EMBL" id="KAK5047716.1"/>
    </source>
</evidence>
<evidence type="ECO:0000313" key="3">
    <source>
        <dbReference type="Proteomes" id="UP001358417"/>
    </source>
</evidence>
<organism evidence="2 3">
    <name type="scientific">Exophiala bonariae</name>
    <dbReference type="NCBI Taxonomy" id="1690606"/>
    <lineage>
        <taxon>Eukaryota</taxon>
        <taxon>Fungi</taxon>
        <taxon>Dikarya</taxon>
        <taxon>Ascomycota</taxon>
        <taxon>Pezizomycotina</taxon>
        <taxon>Eurotiomycetes</taxon>
        <taxon>Chaetothyriomycetidae</taxon>
        <taxon>Chaetothyriales</taxon>
        <taxon>Herpotrichiellaceae</taxon>
        <taxon>Exophiala</taxon>
    </lineage>
</organism>
<dbReference type="GeneID" id="89974553"/>
<evidence type="ECO:0008006" key="4">
    <source>
        <dbReference type="Google" id="ProtNLM"/>
    </source>
</evidence>
<accession>A0AAV9N140</accession>
<dbReference type="Proteomes" id="UP001358417">
    <property type="component" value="Unassembled WGS sequence"/>
</dbReference>
<dbReference type="AlphaFoldDB" id="A0AAV9N140"/>
<dbReference type="SUPFAM" id="SSF56281">
    <property type="entry name" value="Metallo-hydrolase/oxidoreductase"/>
    <property type="match status" value="1"/>
</dbReference>
<dbReference type="Gene3D" id="3.60.15.10">
    <property type="entry name" value="Ribonuclease Z/Hydroxyacylglutathione hydrolase-like"/>
    <property type="match status" value="1"/>
</dbReference>
<feature type="region of interest" description="Disordered" evidence="1">
    <location>
        <begin position="205"/>
        <end position="238"/>
    </location>
</feature>
<sequence length="393" mass="43142">MTTHCHYDHIMGISKFPPTARTDTTGASGASGAAPCGPNSNSLTQSPRSTPPTTVLTSALGKPFVTPYSNLQKHSLADTLGLSAPKYDVGIWAEDYSQVVYHHDHHETSTTPNPTRIATPYTILHTPGHTPDSLSWYDAEHRVICVGDSFYLKHVDAAHKAPWGDEPPMPTMFNLESDLADWWRSLHKVLDFVVRKNRELADGVVETRKSASPSEGSVVGDDGAGQTSHSRQPSSFSIWPFSTNRSASLQTGFEPRKATESHLTFRSSTTPSATSDPWLLVDLNPNQSHTETAPRVRLAGAHSTSRADALDAILEIRAFVAAILRDDGTIPKRRVEDGNRGEEMWLWDHALVADKAGPDTALLKSGRRFSVLSPLVVVQEGRRRIPRAEWFDV</sequence>
<feature type="region of interest" description="Disordered" evidence="1">
    <location>
        <begin position="16"/>
        <end position="54"/>
    </location>
</feature>
<evidence type="ECO:0000256" key="1">
    <source>
        <dbReference type="SAM" id="MobiDB-lite"/>
    </source>
</evidence>
<feature type="compositionally biased region" description="Polar residues" evidence="1">
    <location>
        <begin position="38"/>
        <end position="54"/>
    </location>
</feature>
<dbReference type="EMBL" id="JAVRRD010000024">
    <property type="protein sequence ID" value="KAK5047716.1"/>
    <property type="molecule type" value="Genomic_DNA"/>
</dbReference>
<feature type="region of interest" description="Disordered" evidence="1">
    <location>
        <begin position="253"/>
        <end position="286"/>
    </location>
</feature>
<dbReference type="RefSeq" id="XP_064703243.1">
    <property type="nucleotide sequence ID" value="XM_064849942.1"/>
</dbReference>
<feature type="compositionally biased region" description="Polar residues" evidence="1">
    <location>
        <begin position="261"/>
        <end position="275"/>
    </location>
</feature>
<name>A0AAV9N140_9EURO</name>
<dbReference type="InterPro" id="IPR036866">
    <property type="entry name" value="RibonucZ/Hydroxyglut_hydro"/>
</dbReference>
<protein>
    <recommendedName>
        <fullName evidence="4">Metallo-beta-lactamase domain-containing protein</fullName>
    </recommendedName>
</protein>
<feature type="compositionally biased region" description="Polar residues" evidence="1">
    <location>
        <begin position="225"/>
        <end position="238"/>
    </location>
</feature>
<feature type="compositionally biased region" description="Low complexity" evidence="1">
    <location>
        <begin position="19"/>
        <end position="34"/>
    </location>
</feature>
<keyword evidence="3" id="KW-1185">Reference proteome</keyword>
<gene>
    <name evidence="2" type="ORF">LTR84_006381</name>
</gene>